<sequence>MAPSSEHVRQAPGRAVLAASGGVHELAQTLGSRAEQEPERFTDFAFTLGPDAPATYLCAIVGAVTPHLDADRWEQLALHTHQILGPAAAPTICRALQSAPQNFTAASLPALDSYTTDPHPEQDIRDADAEGTRTDLLTAGMNATRGQAALTVAALLFHGSEHLHALTPLVTRLANDSVLAVRVCAAQAVLALMKHDPQIALDTTEQLLNHQDANAYNASTTQRLLINILVREPSRFAAHLARALQGPGDTAELAGQSWAVATIQGCLTPDLPNSTDELNALARRGAASVFADNIDHYPHLVPLFNDDDADVRKNASQGMRQVFDLFPAQADELVRAFLDGKAFPDHLEHLAFALYDHAGPLPTVAIDACERIVQHAGRELGDLRTHRAADGHHLVSAVLRLYRQSRQAERIRCLDVIDRLSQAGAYGLTAALENER</sequence>
<dbReference type="InterPro" id="IPR016024">
    <property type="entry name" value="ARM-type_fold"/>
</dbReference>
<dbReference type="STRING" id="33903.AQJ43_37970"/>
<dbReference type="AlphaFoldDB" id="A0A4D4MEW7"/>
<comment type="caution">
    <text evidence="1">The sequence shown here is derived from an EMBL/GenBank/DDBJ whole genome shotgun (WGS) entry which is preliminary data.</text>
</comment>
<dbReference type="EMBL" id="BJHY01000001">
    <property type="protein sequence ID" value="GDY70521.1"/>
    <property type="molecule type" value="Genomic_DNA"/>
</dbReference>
<dbReference type="InterPro" id="IPR011989">
    <property type="entry name" value="ARM-like"/>
</dbReference>
<gene>
    <name evidence="1" type="ORF">SAV31267_000060</name>
</gene>
<evidence type="ECO:0000313" key="2">
    <source>
        <dbReference type="Proteomes" id="UP000299211"/>
    </source>
</evidence>
<name>A0A4D4MEW7_STRAX</name>
<reference evidence="1 2" key="1">
    <citation type="submission" date="2019-04" db="EMBL/GenBank/DDBJ databases">
        <title>Draft genome sequences of Streptomyces avermitilis ATCC 31267.</title>
        <authorList>
            <person name="Komaki H."/>
            <person name="Tamura T."/>
            <person name="Hosoyama A."/>
        </authorList>
    </citation>
    <scope>NUCLEOTIDE SEQUENCE [LARGE SCALE GENOMIC DNA]</scope>
    <source>
        <strain evidence="1 2">ATCC 31267</strain>
    </source>
</reference>
<evidence type="ECO:0000313" key="1">
    <source>
        <dbReference type="EMBL" id="GDY70521.1"/>
    </source>
</evidence>
<accession>A0A4D4MEW7</accession>
<dbReference type="SUPFAM" id="SSF48371">
    <property type="entry name" value="ARM repeat"/>
    <property type="match status" value="1"/>
</dbReference>
<dbReference type="Proteomes" id="UP000299211">
    <property type="component" value="Unassembled WGS sequence"/>
</dbReference>
<proteinExistence type="predicted"/>
<evidence type="ECO:0008006" key="3">
    <source>
        <dbReference type="Google" id="ProtNLM"/>
    </source>
</evidence>
<protein>
    <recommendedName>
        <fullName evidence="3">HEAT repeat domain-containing protein</fullName>
    </recommendedName>
</protein>
<organism evidence="1 2">
    <name type="scientific">Streptomyces avermitilis</name>
    <dbReference type="NCBI Taxonomy" id="33903"/>
    <lineage>
        <taxon>Bacteria</taxon>
        <taxon>Bacillati</taxon>
        <taxon>Actinomycetota</taxon>
        <taxon>Actinomycetes</taxon>
        <taxon>Kitasatosporales</taxon>
        <taxon>Streptomycetaceae</taxon>
        <taxon>Streptomyces</taxon>
    </lineage>
</organism>
<dbReference type="Gene3D" id="1.25.10.10">
    <property type="entry name" value="Leucine-rich Repeat Variant"/>
    <property type="match status" value="1"/>
</dbReference>